<evidence type="ECO:0000256" key="2">
    <source>
        <dbReference type="ARBA" id="ARBA00023125"/>
    </source>
</evidence>
<dbReference type="InterPro" id="IPR003033">
    <property type="entry name" value="SCP2_sterol-bd_dom"/>
</dbReference>
<sequence>MRNYRQYCGLAAGLDVVGERWTLLVVRELLLGPRRYGELLADLPGMGTNLLAERLKSLCRMGVITKDDQVYELTERGRGLADAVHALTRWGLSFLGDPSAEAVCRPHWGLFGLQAMADGSRVPGLDESYEFRIDDEVFHLRVAGGEARAERGPADRPAMVMTTDARTFVRLGSGSLTAAEAAAAGLLSVCGDPKASARCAKVLGLRREAA</sequence>
<gene>
    <name evidence="5" type="ORF">ACFFQA_31035</name>
</gene>
<protein>
    <submittedName>
        <fullName evidence="5">Winged helix-turn-helix transcriptional regulator</fullName>
    </submittedName>
</protein>
<reference evidence="5 6" key="1">
    <citation type="submission" date="2024-09" db="EMBL/GenBank/DDBJ databases">
        <authorList>
            <person name="Sun Q."/>
            <person name="Mori K."/>
        </authorList>
    </citation>
    <scope>NUCLEOTIDE SEQUENCE [LARGE SCALE GENOMIC DNA]</scope>
    <source>
        <strain evidence="5 6">TBRC 7907</strain>
    </source>
</reference>
<evidence type="ECO:0000313" key="6">
    <source>
        <dbReference type="Proteomes" id="UP001589693"/>
    </source>
</evidence>
<dbReference type="Proteomes" id="UP001589693">
    <property type="component" value="Unassembled WGS sequence"/>
</dbReference>
<evidence type="ECO:0000313" key="5">
    <source>
        <dbReference type="EMBL" id="MFB9908393.1"/>
    </source>
</evidence>
<dbReference type="Pfam" id="PF02036">
    <property type="entry name" value="SCP2"/>
    <property type="match status" value="1"/>
</dbReference>
<feature type="domain" description="HTH hxlR-type" evidence="4">
    <location>
        <begin position="8"/>
        <end position="99"/>
    </location>
</feature>
<dbReference type="Pfam" id="PF01638">
    <property type="entry name" value="HxlR"/>
    <property type="match status" value="1"/>
</dbReference>
<dbReference type="InterPro" id="IPR002577">
    <property type="entry name" value="HTH_HxlR"/>
</dbReference>
<evidence type="ECO:0000259" key="4">
    <source>
        <dbReference type="PROSITE" id="PS51118"/>
    </source>
</evidence>
<proteinExistence type="predicted"/>
<organism evidence="5 6">
    <name type="scientific">Allokutzneria oryzae</name>
    <dbReference type="NCBI Taxonomy" id="1378989"/>
    <lineage>
        <taxon>Bacteria</taxon>
        <taxon>Bacillati</taxon>
        <taxon>Actinomycetota</taxon>
        <taxon>Actinomycetes</taxon>
        <taxon>Pseudonocardiales</taxon>
        <taxon>Pseudonocardiaceae</taxon>
        <taxon>Allokutzneria</taxon>
    </lineage>
</organism>
<keyword evidence="1" id="KW-0805">Transcription regulation</keyword>
<dbReference type="SUPFAM" id="SSF46785">
    <property type="entry name" value="Winged helix' DNA-binding domain"/>
    <property type="match status" value="1"/>
</dbReference>
<dbReference type="InterPro" id="IPR036390">
    <property type="entry name" value="WH_DNA-bd_sf"/>
</dbReference>
<name>A0ABV6A5C5_9PSEU</name>
<dbReference type="SUPFAM" id="SSF55718">
    <property type="entry name" value="SCP-like"/>
    <property type="match status" value="1"/>
</dbReference>
<dbReference type="EMBL" id="JBHLZU010000027">
    <property type="protein sequence ID" value="MFB9908393.1"/>
    <property type="molecule type" value="Genomic_DNA"/>
</dbReference>
<dbReference type="PANTHER" id="PTHR33204:SF18">
    <property type="entry name" value="TRANSCRIPTIONAL REGULATORY PROTEIN"/>
    <property type="match status" value="1"/>
</dbReference>
<comment type="caution">
    <text evidence="5">The sequence shown here is derived from an EMBL/GenBank/DDBJ whole genome shotgun (WGS) entry which is preliminary data.</text>
</comment>
<dbReference type="InterPro" id="IPR036388">
    <property type="entry name" value="WH-like_DNA-bd_sf"/>
</dbReference>
<dbReference type="PROSITE" id="PS51118">
    <property type="entry name" value="HTH_HXLR"/>
    <property type="match status" value="1"/>
</dbReference>
<evidence type="ECO:0000256" key="3">
    <source>
        <dbReference type="ARBA" id="ARBA00023163"/>
    </source>
</evidence>
<dbReference type="RefSeq" id="WP_377860071.1">
    <property type="nucleotide sequence ID" value="NZ_JBHLZU010000027.1"/>
</dbReference>
<dbReference type="Gene3D" id="1.10.10.10">
    <property type="entry name" value="Winged helix-like DNA-binding domain superfamily/Winged helix DNA-binding domain"/>
    <property type="match status" value="1"/>
</dbReference>
<evidence type="ECO:0000256" key="1">
    <source>
        <dbReference type="ARBA" id="ARBA00023015"/>
    </source>
</evidence>
<dbReference type="Gene3D" id="3.30.1050.10">
    <property type="entry name" value="SCP2 sterol-binding domain"/>
    <property type="match status" value="1"/>
</dbReference>
<keyword evidence="3" id="KW-0804">Transcription</keyword>
<keyword evidence="6" id="KW-1185">Reference proteome</keyword>
<accession>A0ABV6A5C5</accession>
<dbReference type="InterPro" id="IPR036527">
    <property type="entry name" value="SCP2_sterol-bd_dom_sf"/>
</dbReference>
<keyword evidence="2" id="KW-0238">DNA-binding</keyword>
<dbReference type="PANTHER" id="PTHR33204">
    <property type="entry name" value="TRANSCRIPTIONAL REGULATOR, MARR FAMILY"/>
    <property type="match status" value="1"/>
</dbReference>